<dbReference type="Pfam" id="PF12890">
    <property type="entry name" value="DHOase"/>
    <property type="match status" value="1"/>
</dbReference>
<dbReference type="InterPro" id="IPR004722">
    <property type="entry name" value="DHOase"/>
</dbReference>
<dbReference type="GO" id="GO:0005737">
    <property type="term" value="C:cytoplasm"/>
    <property type="evidence" value="ECO:0007669"/>
    <property type="project" value="TreeGrafter"/>
</dbReference>
<proteinExistence type="inferred from homology"/>
<dbReference type="InterPro" id="IPR050138">
    <property type="entry name" value="DHOase/Allantoinase_Hydrolase"/>
</dbReference>
<name>A0A8S8X9E0_9PROT</name>
<feature type="active site" evidence="3">
    <location>
        <position position="306"/>
    </location>
</feature>
<comment type="cofactor">
    <cofactor evidence="3">
        <name>Zn(2+)</name>
        <dbReference type="ChEBI" id="CHEBI:29105"/>
    </cofactor>
    <text evidence="3">Binds 2 Zn(2+) ions per subunit.</text>
</comment>
<dbReference type="EMBL" id="BOPV01000001">
    <property type="protein sequence ID" value="GIL37850.1"/>
    <property type="molecule type" value="Genomic_DNA"/>
</dbReference>
<accession>A0A8S8X9E0</accession>
<sequence>MTTAFTNARLLDPASGLDALGTIVVHGETITALGANVAVPAGADIVDCKGACLAPGLVDLRVTIGEPGFEEKETIASASRAAAAGGVTAMAMLPNTDPVIDDVAGLEFVARRAREVKQVKMFAYGAATRDCAGNELADLGLLAEAGAVAFSDGSRCIADPQLMRRALAYARPFGRPIVQHAEEPRLAEGGQMNEGEIATRLGLSGIPACAESILLARDLRLVELTGGRYHAAHISTAEGVALLREAKRRGLHVTADTAPPYFLLTERDIGDWRTFAKLSPPLRNDEDRKAVAAGIADGTIDAIASDHQPQPQDWKRLPFAQAAAGAAGLDTLLSLSLALVHDKTMPLLDALRRLTQAPADILGLKQLGRLAVGGPADLVLFDLDARWTIDADSFRSKSKNSPFDGYDVRGRVLRTVVDGRTVFRADG</sequence>
<dbReference type="EC" id="3.5.2.3" evidence="3"/>
<comment type="catalytic activity">
    <reaction evidence="3">
        <text>(S)-dihydroorotate + H2O = N-carbamoyl-L-aspartate + H(+)</text>
        <dbReference type="Rhea" id="RHEA:24296"/>
        <dbReference type="ChEBI" id="CHEBI:15377"/>
        <dbReference type="ChEBI" id="CHEBI:15378"/>
        <dbReference type="ChEBI" id="CHEBI:30864"/>
        <dbReference type="ChEBI" id="CHEBI:32814"/>
        <dbReference type="EC" id="3.5.2.3"/>
    </reaction>
</comment>
<comment type="similarity">
    <text evidence="3">Belongs to the metallo-dependent hydrolases superfamily. DHOase family. Class I DHOase subfamily.</text>
</comment>
<dbReference type="SUPFAM" id="SSF51556">
    <property type="entry name" value="Metallo-dependent hydrolases"/>
    <property type="match status" value="1"/>
</dbReference>
<keyword evidence="3" id="KW-0479">Metal-binding</keyword>
<reference evidence="6" key="1">
    <citation type="submission" date="2021-02" db="EMBL/GenBank/DDBJ databases">
        <title>Genome sequence of Rhodospirillales sp. strain TMPK1 isolated from soil.</title>
        <authorList>
            <person name="Nakai R."/>
            <person name="Kusada H."/>
            <person name="Tamaki H."/>
        </authorList>
    </citation>
    <scope>NUCLEOTIDE SEQUENCE</scope>
    <source>
        <strain evidence="6">TMPK1</strain>
    </source>
</reference>
<comment type="caution">
    <text evidence="6">The sequence shown here is derived from an EMBL/GenBank/DDBJ whole genome shotgun (WGS) entry which is preliminary data.</text>
</comment>
<dbReference type="NCBIfam" id="TIGR00857">
    <property type="entry name" value="pyrC_multi"/>
    <property type="match status" value="1"/>
</dbReference>
<dbReference type="AlphaFoldDB" id="A0A8S8X9E0"/>
<gene>
    <name evidence="6" type="primary">pyrC_1</name>
    <name evidence="3" type="synonym">pyrC</name>
    <name evidence="6" type="ORF">TMPK1_00870</name>
</gene>
<evidence type="ECO:0000256" key="1">
    <source>
        <dbReference type="ARBA" id="ARBA00022833"/>
    </source>
</evidence>
<dbReference type="PANTHER" id="PTHR43668">
    <property type="entry name" value="ALLANTOINASE"/>
    <property type="match status" value="1"/>
</dbReference>
<evidence type="ECO:0000256" key="3">
    <source>
        <dbReference type="HAMAP-Rule" id="MF_00220"/>
    </source>
</evidence>
<dbReference type="GO" id="GO:0004151">
    <property type="term" value="F:dihydroorotase activity"/>
    <property type="evidence" value="ECO:0007669"/>
    <property type="project" value="UniProtKB-UniRule"/>
</dbReference>
<feature type="binding site" evidence="3">
    <location>
        <position position="233"/>
    </location>
    <ligand>
        <name>Zn(2+)</name>
        <dbReference type="ChEBI" id="CHEBI:29105"/>
        <label>2</label>
    </ligand>
</feature>
<comment type="pathway">
    <text evidence="3">Pyrimidine metabolism; UMP biosynthesis via de novo pathway; (S)-dihydroorotate from bicarbonate: step 3/3.</text>
</comment>
<organism evidence="6 7">
    <name type="scientific">Roseiterribacter gracilis</name>
    <dbReference type="NCBI Taxonomy" id="2812848"/>
    <lineage>
        <taxon>Bacteria</taxon>
        <taxon>Pseudomonadati</taxon>
        <taxon>Pseudomonadota</taxon>
        <taxon>Alphaproteobacteria</taxon>
        <taxon>Rhodospirillales</taxon>
        <taxon>Roseiterribacteraceae</taxon>
        <taxon>Roseiterribacter</taxon>
    </lineage>
</organism>
<dbReference type="InterPro" id="IPR011059">
    <property type="entry name" value="Metal-dep_hydrolase_composite"/>
</dbReference>
<dbReference type="SUPFAM" id="SSF51338">
    <property type="entry name" value="Composite domain of metallo-dependent hydrolases"/>
    <property type="match status" value="1"/>
</dbReference>
<dbReference type="Gene3D" id="2.30.40.10">
    <property type="entry name" value="Urease, subunit C, domain 1"/>
    <property type="match status" value="1"/>
</dbReference>
<evidence type="ECO:0000256" key="2">
    <source>
        <dbReference type="ARBA" id="ARBA00022975"/>
    </source>
</evidence>
<dbReference type="Proteomes" id="UP000681075">
    <property type="component" value="Unassembled WGS sequence"/>
</dbReference>
<comment type="function">
    <text evidence="3">Catalyzes the reversible cyclization of carbamoyl aspartate to dihydroorotate.</text>
</comment>
<keyword evidence="1 3" id="KW-0862">Zinc</keyword>
<evidence type="ECO:0000313" key="6">
    <source>
        <dbReference type="EMBL" id="GIL37850.1"/>
    </source>
</evidence>
<keyword evidence="3" id="KW-0378">Hydrolase</keyword>
<feature type="domain" description="Dihydroorotase catalytic" evidence="5">
    <location>
        <begin position="52"/>
        <end position="238"/>
    </location>
</feature>
<keyword evidence="2 3" id="KW-0665">Pyrimidine biosynthesis</keyword>
<dbReference type="InterPro" id="IPR024403">
    <property type="entry name" value="DHOase_cat"/>
</dbReference>
<dbReference type="GO" id="GO:0004038">
    <property type="term" value="F:allantoinase activity"/>
    <property type="evidence" value="ECO:0007669"/>
    <property type="project" value="TreeGrafter"/>
</dbReference>
<evidence type="ECO:0000313" key="7">
    <source>
        <dbReference type="Proteomes" id="UP000681075"/>
    </source>
</evidence>
<dbReference type="HAMAP" id="MF_00220_B">
    <property type="entry name" value="PyrC_classI_B"/>
    <property type="match status" value="1"/>
</dbReference>
<keyword evidence="7" id="KW-1185">Reference proteome</keyword>
<feature type="binding site" evidence="3">
    <location>
        <position position="306"/>
    </location>
    <ligand>
        <name>Zn(2+)</name>
        <dbReference type="ChEBI" id="CHEBI:29105"/>
        <label>1</label>
    </ligand>
</feature>
<dbReference type="GO" id="GO:0006145">
    <property type="term" value="P:purine nucleobase catabolic process"/>
    <property type="evidence" value="ECO:0007669"/>
    <property type="project" value="TreeGrafter"/>
</dbReference>
<dbReference type="InterPro" id="IPR032466">
    <property type="entry name" value="Metal_Hydrolase"/>
</dbReference>
<dbReference type="Pfam" id="PF07969">
    <property type="entry name" value="Amidohydro_3"/>
    <property type="match status" value="1"/>
</dbReference>
<feature type="binding site" evidence="3">
    <location>
        <position position="180"/>
    </location>
    <ligand>
        <name>Zn(2+)</name>
        <dbReference type="ChEBI" id="CHEBI:29105"/>
        <label>2</label>
    </ligand>
</feature>
<dbReference type="GO" id="GO:0008270">
    <property type="term" value="F:zinc ion binding"/>
    <property type="evidence" value="ECO:0007669"/>
    <property type="project" value="UniProtKB-UniRule"/>
</dbReference>
<evidence type="ECO:0000259" key="5">
    <source>
        <dbReference type="Pfam" id="PF12890"/>
    </source>
</evidence>
<dbReference type="InterPro" id="IPR013108">
    <property type="entry name" value="Amidohydro_3"/>
</dbReference>
<evidence type="ECO:0000259" key="4">
    <source>
        <dbReference type="Pfam" id="PF07969"/>
    </source>
</evidence>
<dbReference type="CDD" id="cd01317">
    <property type="entry name" value="DHOase_IIa"/>
    <property type="match status" value="1"/>
</dbReference>
<dbReference type="GO" id="GO:0044205">
    <property type="term" value="P:'de novo' UMP biosynthetic process"/>
    <property type="evidence" value="ECO:0007669"/>
    <property type="project" value="UniProtKB-UniRule"/>
</dbReference>
<dbReference type="RefSeq" id="WP_420240746.1">
    <property type="nucleotide sequence ID" value="NZ_BOPV01000001.1"/>
</dbReference>
<protein>
    <recommendedName>
        <fullName evidence="3">Dihydroorotase</fullName>
        <shortName evidence="3">DHOase</shortName>
        <ecNumber evidence="3">3.5.2.3</ecNumber>
    </recommendedName>
</protein>
<dbReference type="Gene3D" id="3.20.20.140">
    <property type="entry name" value="Metal-dependent hydrolases"/>
    <property type="match status" value="1"/>
</dbReference>
<dbReference type="PANTHER" id="PTHR43668:SF2">
    <property type="entry name" value="ALLANTOINASE"/>
    <property type="match status" value="1"/>
</dbReference>
<feature type="domain" description="Amidohydrolase 3" evidence="4">
    <location>
        <begin position="291"/>
        <end position="423"/>
    </location>
</feature>
<feature type="binding site" evidence="3">
    <location>
        <position position="95"/>
    </location>
    <ligand>
        <name>substrate</name>
    </ligand>
</feature>
<comment type="caution">
    <text evidence="3">Lacks conserved residue(s) required for the propagation of feature annotation.</text>
</comment>